<feature type="region of interest" description="Disordered" evidence="1">
    <location>
        <begin position="8"/>
        <end position="36"/>
    </location>
</feature>
<dbReference type="Proteomes" id="UP000192578">
    <property type="component" value="Unassembled WGS sequence"/>
</dbReference>
<evidence type="ECO:0000256" key="1">
    <source>
        <dbReference type="SAM" id="MobiDB-lite"/>
    </source>
</evidence>
<reference evidence="3" key="1">
    <citation type="submission" date="2017-01" db="EMBL/GenBank/DDBJ databases">
        <title>Comparative genomics of anhydrobiosis in the tardigrade Hypsibius dujardini.</title>
        <authorList>
            <person name="Yoshida Y."/>
            <person name="Koutsovoulos G."/>
            <person name="Laetsch D."/>
            <person name="Stevens L."/>
            <person name="Kumar S."/>
            <person name="Horikawa D."/>
            <person name="Ishino K."/>
            <person name="Komine S."/>
            <person name="Tomita M."/>
            <person name="Blaxter M."/>
            <person name="Arakawa K."/>
        </authorList>
    </citation>
    <scope>NUCLEOTIDE SEQUENCE [LARGE SCALE GENOMIC DNA]</scope>
    <source>
        <strain evidence="3">Z151</strain>
    </source>
</reference>
<dbReference type="AlphaFoldDB" id="A0A1W0WUK1"/>
<accession>A0A1W0WUK1</accession>
<gene>
    <name evidence="2" type="ORF">BV898_07129</name>
</gene>
<comment type="caution">
    <text evidence="2">The sequence shown here is derived from an EMBL/GenBank/DDBJ whole genome shotgun (WGS) entry which is preliminary data.</text>
</comment>
<evidence type="ECO:0000313" key="2">
    <source>
        <dbReference type="EMBL" id="OQV18876.1"/>
    </source>
</evidence>
<name>A0A1W0WUK1_HYPEX</name>
<sequence length="73" mass="8434">MRYLLIERPTQQRENCGVPQSRSQDWEQSEPHDVTRDADVAAGLREDEAVIARDIWMNCITTRHTTAVRTIPV</sequence>
<organism evidence="2 3">
    <name type="scientific">Hypsibius exemplaris</name>
    <name type="common">Freshwater tardigrade</name>
    <dbReference type="NCBI Taxonomy" id="2072580"/>
    <lineage>
        <taxon>Eukaryota</taxon>
        <taxon>Metazoa</taxon>
        <taxon>Ecdysozoa</taxon>
        <taxon>Tardigrada</taxon>
        <taxon>Eutardigrada</taxon>
        <taxon>Parachela</taxon>
        <taxon>Hypsibioidea</taxon>
        <taxon>Hypsibiidae</taxon>
        <taxon>Hypsibius</taxon>
    </lineage>
</organism>
<evidence type="ECO:0000313" key="3">
    <source>
        <dbReference type="Proteomes" id="UP000192578"/>
    </source>
</evidence>
<proteinExistence type="predicted"/>
<protein>
    <submittedName>
        <fullName evidence="2">Uncharacterized protein</fullName>
    </submittedName>
</protein>
<feature type="compositionally biased region" description="Polar residues" evidence="1">
    <location>
        <begin position="12"/>
        <end position="23"/>
    </location>
</feature>
<dbReference type="EMBL" id="MTYJ01000045">
    <property type="protein sequence ID" value="OQV18876.1"/>
    <property type="molecule type" value="Genomic_DNA"/>
</dbReference>
<keyword evidence="3" id="KW-1185">Reference proteome</keyword>